<feature type="domain" description="Methyl-accepting transducer" evidence="14">
    <location>
        <begin position="277"/>
        <end position="506"/>
    </location>
</feature>
<dbReference type="InterPro" id="IPR004089">
    <property type="entry name" value="MCPsignal_dom"/>
</dbReference>
<dbReference type="PROSITE" id="PS50885">
    <property type="entry name" value="HAMP"/>
    <property type="match status" value="1"/>
</dbReference>
<dbReference type="GO" id="GO:0004888">
    <property type="term" value="F:transmembrane signaling receptor activity"/>
    <property type="evidence" value="ECO:0007669"/>
    <property type="project" value="InterPro"/>
</dbReference>
<dbReference type="Pfam" id="PF02203">
    <property type="entry name" value="TarH"/>
    <property type="match status" value="1"/>
</dbReference>
<evidence type="ECO:0000259" key="15">
    <source>
        <dbReference type="PROSITE" id="PS50885"/>
    </source>
</evidence>
<name>A0A3A3FUJ5_9BURK</name>
<feature type="coiled-coil region" evidence="12">
    <location>
        <begin position="296"/>
        <end position="333"/>
    </location>
</feature>
<sequence length="565" mass="60330">MLRNVQIKTQVVLGLGFLIALLTMIGGLAFYGVRNTAAQLQSITLKDVKAAGQVENIRFRMEINRSQILQSLQHNPTMEWSKLHDHPLDIHSKIVSDTTGEINAAWTRYMANITSPDEKKLAEEWFTASGRLGTEAIGKSMLAIRENRWDDAQAVLIRSINPTYRIGDGVLAKLTDLLEKRAARNGVKVEADISQTENTLAIVIVLAALLAIAVGILLVRSITVPLNQSIEIARRVAQGDLTGEIDVTSNNEIGQLLLALKNMNTSLATIIHNVRSATGMIGSASSEIATGNLDLSSRTEQQASSLEETASSMEELTSTVKQNSDNANEANQLALSASTVATKGGTVVSEVIATMASINESALKIVDIIEVIDGIAFQTNILALNAAVEAARAGEQGRGFAVVASEVRSLAQRSANAAKEIKALIDDSVEKVGVGTRLVDQAGVTMEEIVSSVRRVTDIMGEIAAASEEQTIGIGQVNQAITQMDEMTQQNAALVEQAAAAAAALDDQAKNLTGVISVFKVDNNQGDSLPLVPQQKEPRPALRIVPKKIPNTRIGKIAASRKSVV</sequence>
<evidence type="ECO:0000313" key="16">
    <source>
        <dbReference type="EMBL" id="RJF98954.1"/>
    </source>
</evidence>
<evidence type="ECO:0000256" key="6">
    <source>
        <dbReference type="ARBA" id="ARBA00022692"/>
    </source>
</evidence>
<evidence type="ECO:0000256" key="9">
    <source>
        <dbReference type="ARBA" id="ARBA00023224"/>
    </source>
</evidence>
<feature type="coiled-coil region" evidence="12">
    <location>
        <begin position="477"/>
        <end position="504"/>
    </location>
</feature>
<dbReference type="GO" id="GO:0005886">
    <property type="term" value="C:plasma membrane"/>
    <property type="evidence" value="ECO:0007669"/>
    <property type="project" value="UniProtKB-SubCell"/>
</dbReference>
<keyword evidence="8 13" id="KW-0472">Membrane</keyword>
<dbReference type="PANTHER" id="PTHR43531:SF14">
    <property type="entry name" value="METHYL-ACCEPTING CHEMOTAXIS PROTEIN I-RELATED"/>
    <property type="match status" value="1"/>
</dbReference>
<dbReference type="RefSeq" id="WP_119768900.1">
    <property type="nucleotide sequence ID" value="NZ_QYUO01000001.1"/>
</dbReference>
<dbReference type="FunFam" id="1.10.287.950:FF:000001">
    <property type="entry name" value="Methyl-accepting chemotaxis sensory transducer"/>
    <property type="match status" value="1"/>
</dbReference>
<evidence type="ECO:0000256" key="1">
    <source>
        <dbReference type="ARBA" id="ARBA00004429"/>
    </source>
</evidence>
<protein>
    <submittedName>
        <fullName evidence="16">HAMP domain-containing protein</fullName>
    </submittedName>
</protein>
<comment type="similarity">
    <text evidence="10">Belongs to the methyl-accepting chemotaxis (MCP) protein family.</text>
</comment>
<comment type="subcellular location">
    <subcellularLocation>
        <location evidence="1">Cell inner membrane</location>
        <topology evidence="1">Multi-pass membrane protein</topology>
    </subcellularLocation>
</comment>
<dbReference type="SMART" id="SM00304">
    <property type="entry name" value="HAMP"/>
    <property type="match status" value="1"/>
</dbReference>
<proteinExistence type="inferred from homology"/>
<dbReference type="InterPro" id="IPR051310">
    <property type="entry name" value="MCP_chemotaxis"/>
</dbReference>
<keyword evidence="2" id="KW-1003">Cell membrane</keyword>
<keyword evidence="6 13" id="KW-0812">Transmembrane</keyword>
<keyword evidence="4" id="KW-0145">Chemotaxis</keyword>
<evidence type="ECO:0000256" key="10">
    <source>
        <dbReference type="ARBA" id="ARBA00029447"/>
    </source>
</evidence>
<evidence type="ECO:0000256" key="4">
    <source>
        <dbReference type="ARBA" id="ARBA00022500"/>
    </source>
</evidence>
<dbReference type="CDD" id="cd11386">
    <property type="entry name" value="MCP_signal"/>
    <property type="match status" value="1"/>
</dbReference>
<keyword evidence="5" id="KW-0997">Cell inner membrane</keyword>
<evidence type="ECO:0000256" key="2">
    <source>
        <dbReference type="ARBA" id="ARBA00022475"/>
    </source>
</evidence>
<reference evidence="17" key="1">
    <citation type="submission" date="2018-09" db="EMBL/GenBank/DDBJ databases">
        <authorList>
            <person name="Zhu H."/>
        </authorList>
    </citation>
    <scope>NUCLEOTIDE SEQUENCE [LARGE SCALE GENOMIC DNA]</scope>
    <source>
        <strain evidence="17">K1R23-30</strain>
    </source>
</reference>
<dbReference type="SUPFAM" id="SSF58104">
    <property type="entry name" value="Methyl-accepting chemotaxis protein (MCP) signaling domain"/>
    <property type="match status" value="1"/>
</dbReference>
<dbReference type="CDD" id="cd06225">
    <property type="entry name" value="HAMP"/>
    <property type="match status" value="1"/>
</dbReference>
<dbReference type="EMBL" id="QYUO01000001">
    <property type="protein sequence ID" value="RJF98954.1"/>
    <property type="molecule type" value="Genomic_DNA"/>
</dbReference>
<organism evidence="16 17">
    <name type="scientific">Noviherbaspirillum saxi</name>
    <dbReference type="NCBI Taxonomy" id="2320863"/>
    <lineage>
        <taxon>Bacteria</taxon>
        <taxon>Pseudomonadati</taxon>
        <taxon>Pseudomonadota</taxon>
        <taxon>Betaproteobacteria</taxon>
        <taxon>Burkholderiales</taxon>
        <taxon>Oxalobacteraceae</taxon>
        <taxon>Noviherbaspirillum</taxon>
    </lineage>
</organism>
<dbReference type="OrthoDB" id="8982326at2"/>
<dbReference type="AlphaFoldDB" id="A0A3A3FUJ5"/>
<dbReference type="Proteomes" id="UP000265955">
    <property type="component" value="Unassembled WGS sequence"/>
</dbReference>
<evidence type="ECO:0000256" key="3">
    <source>
        <dbReference type="ARBA" id="ARBA00022481"/>
    </source>
</evidence>
<keyword evidence="7 13" id="KW-1133">Transmembrane helix</keyword>
<dbReference type="SMART" id="SM00283">
    <property type="entry name" value="MA"/>
    <property type="match status" value="1"/>
</dbReference>
<feature type="transmembrane region" description="Helical" evidence="13">
    <location>
        <begin position="12"/>
        <end position="33"/>
    </location>
</feature>
<feature type="transmembrane region" description="Helical" evidence="13">
    <location>
        <begin position="200"/>
        <end position="219"/>
    </location>
</feature>
<dbReference type="GO" id="GO:0006935">
    <property type="term" value="P:chemotaxis"/>
    <property type="evidence" value="ECO:0007669"/>
    <property type="project" value="UniProtKB-KW"/>
</dbReference>
<dbReference type="InterPro" id="IPR003660">
    <property type="entry name" value="HAMP_dom"/>
</dbReference>
<evidence type="ECO:0000313" key="17">
    <source>
        <dbReference type="Proteomes" id="UP000265955"/>
    </source>
</evidence>
<keyword evidence="17" id="KW-1185">Reference proteome</keyword>
<dbReference type="GO" id="GO:0007165">
    <property type="term" value="P:signal transduction"/>
    <property type="evidence" value="ECO:0007669"/>
    <property type="project" value="UniProtKB-KW"/>
</dbReference>
<keyword evidence="12" id="KW-0175">Coiled coil</keyword>
<keyword evidence="3" id="KW-0488">Methylation</keyword>
<dbReference type="PRINTS" id="PR00260">
    <property type="entry name" value="CHEMTRNSDUCR"/>
</dbReference>
<dbReference type="Gene3D" id="1.10.287.950">
    <property type="entry name" value="Methyl-accepting chemotaxis protein"/>
    <property type="match status" value="1"/>
</dbReference>
<dbReference type="PROSITE" id="PS50111">
    <property type="entry name" value="CHEMOTAXIS_TRANSDUC_2"/>
    <property type="match status" value="1"/>
</dbReference>
<accession>A0A3A3FUJ5</accession>
<dbReference type="Pfam" id="PF00015">
    <property type="entry name" value="MCPsignal"/>
    <property type="match status" value="1"/>
</dbReference>
<evidence type="ECO:0000259" key="14">
    <source>
        <dbReference type="PROSITE" id="PS50111"/>
    </source>
</evidence>
<evidence type="ECO:0000256" key="13">
    <source>
        <dbReference type="SAM" id="Phobius"/>
    </source>
</evidence>
<keyword evidence="9 11" id="KW-0807">Transducer</keyword>
<dbReference type="InterPro" id="IPR004090">
    <property type="entry name" value="Chemotax_Me-accpt_rcpt"/>
</dbReference>
<evidence type="ECO:0000256" key="12">
    <source>
        <dbReference type="SAM" id="Coils"/>
    </source>
</evidence>
<gene>
    <name evidence="16" type="ORF">D3871_10855</name>
</gene>
<evidence type="ECO:0000256" key="7">
    <source>
        <dbReference type="ARBA" id="ARBA00022989"/>
    </source>
</evidence>
<dbReference type="Pfam" id="PF00672">
    <property type="entry name" value="HAMP"/>
    <property type="match status" value="1"/>
</dbReference>
<dbReference type="PANTHER" id="PTHR43531">
    <property type="entry name" value="PROTEIN ICFG"/>
    <property type="match status" value="1"/>
</dbReference>
<evidence type="ECO:0000256" key="11">
    <source>
        <dbReference type="PROSITE-ProRule" id="PRU00284"/>
    </source>
</evidence>
<evidence type="ECO:0000256" key="5">
    <source>
        <dbReference type="ARBA" id="ARBA00022519"/>
    </source>
</evidence>
<feature type="domain" description="HAMP" evidence="15">
    <location>
        <begin position="220"/>
        <end position="272"/>
    </location>
</feature>
<comment type="caution">
    <text evidence="16">The sequence shown here is derived from an EMBL/GenBank/DDBJ whole genome shotgun (WGS) entry which is preliminary data.</text>
</comment>
<dbReference type="Gene3D" id="6.10.340.10">
    <property type="match status" value="1"/>
</dbReference>
<dbReference type="InterPro" id="IPR003122">
    <property type="entry name" value="Tar_rcpt_lig-bd"/>
</dbReference>
<evidence type="ECO:0000256" key="8">
    <source>
        <dbReference type="ARBA" id="ARBA00023136"/>
    </source>
</evidence>